<proteinExistence type="predicted"/>
<dbReference type="Proteomes" id="UP000272706">
    <property type="component" value="Unassembled WGS sequence"/>
</dbReference>
<sequence>MATPVLVEVAEFGVKIRTNALLRNKTIALGIHLDATTSGRPTPLPVTSMPASSWLTASTALTDLDQRWLQADWERADKCLEALTQ</sequence>
<dbReference type="AlphaFoldDB" id="A0A3A5KXS2"/>
<evidence type="ECO:0000313" key="2">
    <source>
        <dbReference type="Proteomes" id="UP000272706"/>
    </source>
</evidence>
<reference evidence="1 2" key="1">
    <citation type="submission" date="2018-09" db="EMBL/GenBank/DDBJ databases">
        <title>Mesorhizobium carmichaelinearum sp. nov. isolated from Carmichaelinea spp. root nodules in New Zealand.</title>
        <authorList>
            <person name="De Meyer S.E."/>
        </authorList>
    </citation>
    <scope>NUCLEOTIDE SEQUENCE [LARGE SCALE GENOMIC DNA]</scope>
    <source>
        <strain evidence="1 2">ICMP19557</strain>
    </source>
</reference>
<dbReference type="EMBL" id="QZWZ01000006">
    <property type="protein sequence ID" value="RJT40416.1"/>
    <property type="molecule type" value="Genomic_DNA"/>
</dbReference>
<gene>
    <name evidence="1" type="ORF">D3227_10670</name>
</gene>
<name>A0A3A5KXS2_9HYPH</name>
<evidence type="ECO:0000313" key="1">
    <source>
        <dbReference type="EMBL" id="RJT40416.1"/>
    </source>
</evidence>
<accession>A0A3A5KXS2</accession>
<dbReference type="RefSeq" id="WP_120014061.1">
    <property type="nucleotide sequence ID" value="NZ_QZWZ01000006.1"/>
</dbReference>
<protein>
    <submittedName>
        <fullName evidence="1">Uncharacterized protein</fullName>
    </submittedName>
</protein>
<organism evidence="1 2">
    <name type="scientific">Mesorhizobium waimense</name>
    <dbReference type="NCBI Taxonomy" id="1300307"/>
    <lineage>
        <taxon>Bacteria</taxon>
        <taxon>Pseudomonadati</taxon>
        <taxon>Pseudomonadota</taxon>
        <taxon>Alphaproteobacteria</taxon>
        <taxon>Hyphomicrobiales</taxon>
        <taxon>Phyllobacteriaceae</taxon>
        <taxon>Mesorhizobium</taxon>
    </lineage>
</organism>
<keyword evidence="2" id="KW-1185">Reference proteome</keyword>
<comment type="caution">
    <text evidence="1">The sequence shown here is derived from an EMBL/GenBank/DDBJ whole genome shotgun (WGS) entry which is preliminary data.</text>
</comment>